<dbReference type="SUPFAM" id="SSF46785">
    <property type="entry name" value="Winged helix' DNA-binding domain"/>
    <property type="match status" value="1"/>
</dbReference>
<sequence>MVSDDSKKSINKLFLHDKPFMLLKVINDSSSPVYAASISKKIDCSYAYIVRLIKVMHNKGIVEFEGNSHKKIINLTPKGKKILKLLSEID</sequence>
<proteinExistence type="predicted"/>
<dbReference type="AlphaFoldDB" id="D6GW47"/>
<evidence type="ECO:0000313" key="2">
    <source>
        <dbReference type="Proteomes" id="UP000009376"/>
    </source>
</evidence>
<name>D6GW47_PARA5</name>
<dbReference type="EMBL" id="GG745574">
    <property type="protein sequence ID" value="EFD92559.1"/>
    <property type="molecule type" value="Genomic_DNA"/>
</dbReference>
<dbReference type="InterPro" id="IPR036388">
    <property type="entry name" value="WH-like_DNA-bd_sf"/>
</dbReference>
<gene>
    <name evidence="1" type="ORF">BJBARM5_0716</name>
</gene>
<reference evidence="1 2" key="1">
    <citation type="journal article" date="2010" name="Proc. Natl. Acad. Sci. U.S.A.">
        <title>Enigmatic, ultrasmall, uncultivated Archaea.</title>
        <authorList>
            <person name="Baker B.J."/>
            <person name="Comolli L.R."/>
            <person name="Dick G.J."/>
            <person name="Hauser L.J."/>
            <person name="Hyatt D."/>
            <person name="Dill B.D."/>
            <person name="Land M.L."/>
            <person name="Verberkmoes N.C."/>
            <person name="Hettich R.L."/>
            <person name="Banfield J.F."/>
        </authorList>
    </citation>
    <scope>NUCLEOTIDE SEQUENCE [LARGE SCALE GENOMIC DNA]</scope>
</reference>
<protein>
    <recommendedName>
        <fullName evidence="3">ArnR1-like winged helix-turn-helix domain-containing protein</fullName>
    </recommendedName>
</protein>
<dbReference type="Gene3D" id="1.10.10.10">
    <property type="entry name" value="Winged helix-like DNA-binding domain superfamily/Winged helix DNA-binding domain"/>
    <property type="match status" value="1"/>
</dbReference>
<evidence type="ECO:0008006" key="3">
    <source>
        <dbReference type="Google" id="ProtNLM"/>
    </source>
</evidence>
<dbReference type="InterPro" id="IPR036390">
    <property type="entry name" value="WH_DNA-bd_sf"/>
</dbReference>
<evidence type="ECO:0000313" key="1">
    <source>
        <dbReference type="EMBL" id="EFD92559.1"/>
    </source>
</evidence>
<dbReference type="Proteomes" id="UP000009376">
    <property type="component" value="Unassembled WGS sequence"/>
</dbReference>
<accession>D6GW47</accession>
<organism evidence="1 2">
    <name type="scientific">Candidatus Parvarchaeum acidophilus ARMAN-5</name>
    <dbReference type="NCBI Taxonomy" id="662762"/>
    <lineage>
        <taxon>Archaea</taxon>
        <taxon>Candidatus Parvarchaeota</taxon>
        <taxon>Candidatus Parvarchaeum</taxon>
    </lineage>
</organism>